<reference evidence="2" key="1">
    <citation type="journal article" date="2020" name="mSystems">
        <title>Genome- and Community-Level Interaction Insights into Carbon Utilization and Element Cycling Functions of Hydrothermarchaeota in Hydrothermal Sediment.</title>
        <authorList>
            <person name="Zhou Z."/>
            <person name="Liu Y."/>
            <person name="Xu W."/>
            <person name="Pan J."/>
            <person name="Luo Z.H."/>
            <person name="Li M."/>
        </authorList>
    </citation>
    <scope>NUCLEOTIDE SEQUENCE [LARGE SCALE GENOMIC DNA]</scope>
    <source>
        <strain evidence="2">HyVt-233</strain>
    </source>
</reference>
<dbReference type="AlphaFoldDB" id="A0A7C0Y3F9"/>
<keyword evidence="1" id="KW-0472">Membrane</keyword>
<dbReference type="NCBIfam" id="TIGR04411">
    <property type="entry name" value="T2SS_GspN_Lepto"/>
    <property type="match status" value="1"/>
</dbReference>
<comment type="caution">
    <text evidence="2">The sequence shown here is derived from an EMBL/GenBank/DDBJ whole genome shotgun (WGS) entry which is preliminary data.</text>
</comment>
<dbReference type="Proteomes" id="UP000886289">
    <property type="component" value="Unassembled WGS sequence"/>
</dbReference>
<accession>A0A7C0Y3F9</accession>
<feature type="transmembrane region" description="Helical" evidence="1">
    <location>
        <begin position="5"/>
        <end position="24"/>
    </location>
</feature>
<dbReference type="InterPro" id="IPR030925">
    <property type="entry name" value="T2SS_GspN_Lepto"/>
</dbReference>
<protein>
    <submittedName>
        <fullName evidence="2">Type II secretion system protein GspN</fullName>
    </submittedName>
</protein>
<organism evidence="2">
    <name type="scientific">Desulfofervidus auxilii</name>
    <dbReference type="NCBI Taxonomy" id="1621989"/>
    <lineage>
        <taxon>Bacteria</taxon>
        <taxon>Pseudomonadati</taxon>
        <taxon>Thermodesulfobacteriota</taxon>
        <taxon>Candidatus Desulfofervidia</taxon>
        <taxon>Candidatus Desulfofervidales</taxon>
        <taxon>Candidatus Desulfofervidaceae</taxon>
        <taxon>Candidatus Desulfofervidus</taxon>
    </lineage>
</organism>
<gene>
    <name evidence="2" type="primary">gspN</name>
    <name evidence="2" type="ORF">ENG63_08835</name>
</gene>
<sequence length="265" mass="30855">MIKKIFTFISFIFILIIGLWHIVISNELLHNIVKNYLKSKNLELECKGFHKGLFYKLNIDQIKIKKNKNTLFFCQNFSIYLNPFYLFKFNIKLPFKGFIEKGKFKGNLIFNPLRKSSSFYLYFFNIKIENLPFFYLLNLEGKGIIKGEIKIINSEGSATFNIAQSKLILKNILLPLPLSIFHTIQGNLKFSSNEIYISSLTAEGQNIHVELKGKIINKIAHLYLEIQTSSYLALLKKYEISPGYYKIPLNFSIGQIKIRSDIKNK</sequence>
<proteinExistence type="predicted"/>
<evidence type="ECO:0000256" key="1">
    <source>
        <dbReference type="SAM" id="Phobius"/>
    </source>
</evidence>
<name>A0A7C0Y3F9_DESA2</name>
<evidence type="ECO:0000313" key="2">
    <source>
        <dbReference type="EMBL" id="HDD44947.1"/>
    </source>
</evidence>
<dbReference type="EMBL" id="DRBS01000323">
    <property type="protein sequence ID" value="HDD44947.1"/>
    <property type="molecule type" value="Genomic_DNA"/>
</dbReference>
<keyword evidence="1" id="KW-1133">Transmembrane helix</keyword>
<keyword evidence="1" id="KW-0812">Transmembrane</keyword>